<protein>
    <recommendedName>
        <fullName evidence="2">Major facilitator superfamily (MFS) profile domain-containing protein</fullName>
    </recommendedName>
</protein>
<accession>A0AAV3SA15</accession>
<dbReference type="RefSeq" id="WP_425545323.1">
    <property type="nucleotide sequence ID" value="NZ_BAAABL010000092.1"/>
</dbReference>
<dbReference type="InterPro" id="IPR036259">
    <property type="entry name" value="MFS_trans_sf"/>
</dbReference>
<dbReference type="EMBL" id="BAAABL010000092">
    <property type="protein sequence ID" value="GAA0313188.1"/>
    <property type="molecule type" value="Genomic_DNA"/>
</dbReference>
<evidence type="ECO:0000313" key="4">
    <source>
        <dbReference type="Proteomes" id="UP001500837"/>
    </source>
</evidence>
<feature type="transmembrane region" description="Helical" evidence="1">
    <location>
        <begin position="41"/>
        <end position="58"/>
    </location>
</feature>
<dbReference type="PROSITE" id="PS50850">
    <property type="entry name" value="MFS"/>
    <property type="match status" value="1"/>
</dbReference>
<feature type="domain" description="Major facilitator superfamily (MFS) profile" evidence="2">
    <location>
        <begin position="16"/>
        <end position="83"/>
    </location>
</feature>
<dbReference type="GO" id="GO:0022857">
    <property type="term" value="F:transmembrane transporter activity"/>
    <property type="evidence" value="ECO:0007669"/>
    <property type="project" value="InterPro"/>
</dbReference>
<keyword evidence="1" id="KW-1133">Transmembrane helix</keyword>
<sequence length="83" mass="8273">MFAATAPDGGSDTRTVVASLVVGVFFGGMVGGVAFPTLPRLGSVLGFSALIVGVILAINRATRMVVNAPAGALLDRDGVRLSG</sequence>
<dbReference type="Gene3D" id="1.20.1250.20">
    <property type="entry name" value="MFS general substrate transporter like domains"/>
    <property type="match status" value="1"/>
</dbReference>
<comment type="caution">
    <text evidence="3">The sequence shown here is derived from an EMBL/GenBank/DDBJ whole genome shotgun (WGS) entry which is preliminary data.</text>
</comment>
<dbReference type="InterPro" id="IPR020846">
    <property type="entry name" value="MFS_dom"/>
</dbReference>
<evidence type="ECO:0000313" key="3">
    <source>
        <dbReference type="EMBL" id="GAA0313188.1"/>
    </source>
</evidence>
<organism evidence="3 4">
    <name type="scientific">Halarchaeum salinum</name>
    <dbReference type="NCBI Taxonomy" id="489912"/>
    <lineage>
        <taxon>Archaea</taxon>
        <taxon>Methanobacteriati</taxon>
        <taxon>Methanobacteriota</taxon>
        <taxon>Stenosarchaea group</taxon>
        <taxon>Halobacteria</taxon>
        <taxon>Halobacteriales</taxon>
        <taxon>Halobacteriaceae</taxon>
    </lineage>
</organism>
<keyword evidence="4" id="KW-1185">Reference proteome</keyword>
<dbReference type="SUPFAM" id="SSF103473">
    <property type="entry name" value="MFS general substrate transporter"/>
    <property type="match status" value="1"/>
</dbReference>
<gene>
    <name evidence="3" type="ORF">GCM10009066_27880</name>
</gene>
<feature type="transmembrane region" description="Helical" evidence="1">
    <location>
        <begin position="16"/>
        <end position="35"/>
    </location>
</feature>
<keyword evidence="1" id="KW-0472">Membrane</keyword>
<reference evidence="3 4" key="1">
    <citation type="journal article" date="2019" name="Int. J. Syst. Evol. Microbiol.">
        <title>The Global Catalogue of Microorganisms (GCM) 10K type strain sequencing project: providing services to taxonomists for standard genome sequencing and annotation.</title>
        <authorList>
            <consortium name="The Broad Institute Genomics Platform"/>
            <consortium name="The Broad Institute Genome Sequencing Center for Infectious Disease"/>
            <person name="Wu L."/>
            <person name="Ma J."/>
        </authorList>
    </citation>
    <scope>NUCLEOTIDE SEQUENCE [LARGE SCALE GENOMIC DNA]</scope>
    <source>
        <strain evidence="3 4">JCM 16330</strain>
    </source>
</reference>
<evidence type="ECO:0000256" key="1">
    <source>
        <dbReference type="SAM" id="Phobius"/>
    </source>
</evidence>
<name>A0AAV3SA15_9EURY</name>
<keyword evidence="1" id="KW-0812">Transmembrane</keyword>
<evidence type="ECO:0000259" key="2">
    <source>
        <dbReference type="PROSITE" id="PS50850"/>
    </source>
</evidence>
<dbReference type="AlphaFoldDB" id="A0AAV3SA15"/>
<proteinExistence type="predicted"/>
<dbReference type="Proteomes" id="UP001500837">
    <property type="component" value="Unassembled WGS sequence"/>
</dbReference>